<keyword evidence="3" id="KW-0653">Protein transport</keyword>
<evidence type="ECO:0000256" key="3">
    <source>
        <dbReference type="RuleBase" id="RU368010"/>
    </source>
</evidence>
<evidence type="ECO:0000256" key="2">
    <source>
        <dbReference type="ARBA" id="ARBA00016122"/>
    </source>
</evidence>
<dbReference type="GO" id="GO:0007041">
    <property type="term" value="P:lysosomal transport"/>
    <property type="evidence" value="ECO:0007669"/>
    <property type="project" value="TreeGrafter"/>
</dbReference>
<protein>
    <recommendedName>
        <fullName evidence="2 3">Vacuolar protein sorting-associated protein 51 homolog</fullName>
    </recommendedName>
</protein>
<dbReference type="GO" id="GO:1990745">
    <property type="term" value="C:EARP complex"/>
    <property type="evidence" value="ECO:0007669"/>
    <property type="project" value="TreeGrafter"/>
</dbReference>
<comment type="similarity">
    <text evidence="1 3">Belongs to the VPS51 family.</text>
</comment>
<dbReference type="GO" id="GO:0000938">
    <property type="term" value="C:GARP complex"/>
    <property type="evidence" value="ECO:0007669"/>
    <property type="project" value="UniProtKB-UniRule"/>
</dbReference>
<reference evidence="4" key="1">
    <citation type="journal article" date="2014" name="PLoS ONE">
        <title>Transcriptome-Based Identification of ABC Transporters in the Western Tarnished Plant Bug Lygus hesperus.</title>
        <authorList>
            <person name="Hull J.J."/>
            <person name="Chaney K."/>
            <person name="Geib S.M."/>
            <person name="Fabrick J.A."/>
            <person name="Brent C.S."/>
            <person name="Walsh D."/>
            <person name="Lavine L.C."/>
        </authorList>
    </citation>
    <scope>NUCLEOTIDE SEQUENCE</scope>
</reference>
<name>A0A0A9ZA99_LYGHE</name>
<dbReference type="AlphaFoldDB" id="A0A0A9ZA99"/>
<accession>A0A0A9ZA99</accession>
<dbReference type="GO" id="GO:0048193">
    <property type="term" value="P:Golgi vesicle transport"/>
    <property type="evidence" value="ECO:0007669"/>
    <property type="project" value="TreeGrafter"/>
</dbReference>
<dbReference type="GO" id="GO:0016020">
    <property type="term" value="C:membrane"/>
    <property type="evidence" value="ECO:0007669"/>
    <property type="project" value="TreeGrafter"/>
</dbReference>
<dbReference type="PANTHER" id="PTHR15954:SF4">
    <property type="entry name" value="VACUOLAR PROTEIN SORTING-ASSOCIATED PROTEIN 51 HOMOLOG"/>
    <property type="match status" value="1"/>
</dbReference>
<dbReference type="GO" id="GO:0005829">
    <property type="term" value="C:cytosol"/>
    <property type="evidence" value="ECO:0007669"/>
    <property type="project" value="GOC"/>
</dbReference>
<dbReference type="PANTHER" id="PTHR15954">
    <property type="entry name" value="VACUOLAR PROTEIN SORTING-ASSOCIATED PROTEIN 51 HOMOLOG"/>
    <property type="match status" value="1"/>
</dbReference>
<dbReference type="GO" id="GO:0006869">
    <property type="term" value="P:lipid transport"/>
    <property type="evidence" value="ECO:0007669"/>
    <property type="project" value="UniProtKB-UniRule"/>
</dbReference>
<dbReference type="EMBL" id="GDHC01018984">
    <property type="protein sequence ID" value="JAP99644.1"/>
    <property type="molecule type" value="Transcribed_RNA"/>
</dbReference>
<dbReference type="GO" id="GO:0015031">
    <property type="term" value="P:protein transport"/>
    <property type="evidence" value="ECO:0007669"/>
    <property type="project" value="UniProtKB-UniRule"/>
</dbReference>
<organism evidence="4">
    <name type="scientific">Lygus hesperus</name>
    <name type="common">Western plant bug</name>
    <dbReference type="NCBI Taxonomy" id="30085"/>
    <lineage>
        <taxon>Eukaryota</taxon>
        <taxon>Metazoa</taxon>
        <taxon>Ecdysozoa</taxon>
        <taxon>Arthropoda</taxon>
        <taxon>Hexapoda</taxon>
        <taxon>Insecta</taxon>
        <taxon>Pterygota</taxon>
        <taxon>Neoptera</taxon>
        <taxon>Paraneoptera</taxon>
        <taxon>Hemiptera</taxon>
        <taxon>Heteroptera</taxon>
        <taxon>Panheteroptera</taxon>
        <taxon>Cimicomorpha</taxon>
        <taxon>Miridae</taxon>
        <taxon>Mirini</taxon>
        <taxon>Lygus</taxon>
    </lineage>
</organism>
<evidence type="ECO:0000313" key="4">
    <source>
        <dbReference type="EMBL" id="JAG38720.1"/>
    </source>
</evidence>
<dbReference type="GO" id="GO:0032456">
    <property type="term" value="P:endocytic recycling"/>
    <property type="evidence" value="ECO:0007669"/>
    <property type="project" value="TreeGrafter"/>
</dbReference>
<comment type="subunit">
    <text evidence="3">Component of the Golgi-associated retrograde protein (GARP) complex.</text>
</comment>
<reference evidence="5" key="3">
    <citation type="journal article" date="2016" name="Gigascience">
        <title>De novo construction of an expanded transcriptome assembly for the western tarnished plant bug, Lygus hesperus.</title>
        <authorList>
            <person name="Tassone E.E."/>
            <person name="Geib S.M."/>
            <person name="Hall B."/>
            <person name="Fabrick J.A."/>
            <person name="Brent C.S."/>
            <person name="Hull J.J."/>
        </authorList>
    </citation>
    <scope>NUCLEOTIDE SEQUENCE</scope>
</reference>
<dbReference type="GO" id="GO:0007030">
    <property type="term" value="P:Golgi organization"/>
    <property type="evidence" value="ECO:0007669"/>
    <property type="project" value="UniProtKB-UniRule"/>
</dbReference>
<sequence>MKDSVSEMDSKLCALRATVDTIDHLSYEVQDKLATHKAKIESTLQHTRMLKKVQFIIHLPVTIKQLMHDKQYHTCVKYWVMGDQFLLQHTQLPSIAKTQHECAILAHELYTLIEQEMCTLSLDDP</sequence>
<evidence type="ECO:0000313" key="5">
    <source>
        <dbReference type="EMBL" id="JAP99644.1"/>
    </source>
</evidence>
<keyword evidence="3" id="KW-0813">Transport</keyword>
<keyword evidence="3" id="KW-0333">Golgi apparatus</keyword>
<proteinExistence type="inferred from homology"/>
<dbReference type="GO" id="GO:0042147">
    <property type="term" value="P:retrograde transport, endosome to Golgi"/>
    <property type="evidence" value="ECO:0007669"/>
    <property type="project" value="UniProtKB-UniRule"/>
</dbReference>
<evidence type="ECO:0000256" key="1">
    <source>
        <dbReference type="ARBA" id="ARBA00006080"/>
    </source>
</evidence>
<dbReference type="InterPro" id="IPR014812">
    <property type="entry name" value="Vps51"/>
</dbReference>
<keyword evidence="3" id="KW-0445">Lipid transport</keyword>
<comment type="function">
    <text evidence="3">Acts as component of the GARP complex that is involved in retrograde transport from early and late endosomes to the trans-Golgi network (TGN).</text>
</comment>
<comment type="subcellular location">
    <subcellularLocation>
        <location evidence="3">Golgi apparatus</location>
        <location evidence="3">trans-Golgi network</location>
    </subcellularLocation>
</comment>
<dbReference type="EMBL" id="GBHO01004884">
    <property type="protein sequence ID" value="JAG38720.1"/>
    <property type="molecule type" value="Transcribed_RNA"/>
</dbReference>
<gene>
    <name evidence="5" type="primary">ffr</name>
    <name evidence="4" type="ORF">CM83_13309</name>
    <name evidence="5" type="ORF">g.613</name>
</gene>
<reference evidence="4" key="2">
    <citation type="submission" date="2014-07" db="EMBL/GenBank/DDBJ databases">
        <authorList>
            <person name="Hull J."/>
        </authorList>
    </citation>
    <scope>NUCLEOTIDE SEQUENCE</scope>
</reference>